<dbReference type="Proteomes" id="UP001151760">
    <property type="component" value="Unassembled WGS sequence"/>
</dbReference>
<evidence type="ECO:0000313" key="2">
    <source>
        <dbReference type="EMBL" id="GJT02587.1"/>
    </source>
</evidence>
<reference evidence="2" key="1">
    <citation type="journal article" date="2022" name="Int. J. Mol. Sci.">
        <title>Draft Genome of Tanacetum Coccineum: Genomic Comparison of Closely Related Tanacetum-Family Plants.</title>
        <authorList>
            <person name="Yamashiro T."/>
            <person name="Shiraishi A."/>
            <person name="Nakayama K."/>
            <person name="Satake H."/>
        </authorList>
    </citation>
    <scope>NUCLEOTIDE SEQUENCE</scope>
</reference>
<name>A0ABQ5ALT7_9ASTR</name>
<keyword evidence="2" id="KW-0808">Transferase</keyword>
<dbReference type="GO" id="GO:0003964">
    <property type="term" value="F:RNA-directed DNA polymerase activity"/>
    <property type="evidence" value="ECO:0007669"/>
    <property type="project" value="UniProtKB-KW"/>
</dbReference>
<keyword evidence="2" id="KW-0548">Nucleotidyltransferase</keyword>
<keyword evidence="2" id="KW-0695">RNA-directed DNA polymerase</keyword>
<sequence length="428" mass="49494">MDLVHKQSSKTSRSVVETRFSWDTNLPLVEFSYNNSYHTSIKCAPFEDLYGRKCRSPVIWTKVGESQLIGPEIVQEMTEKIIQIKERLKTARSRQKSYADKRRKPLEFKVGDRVLLKVSPGPLPQGVYDLVRKESWHHDMCWGPFEIVEYVGPVAYRLKLPQELSCIHDTFHVSNLKKCLVEPDVQVPLEEIEIDENLRPEFHIGSMKEQFSKESFASLLKKNPVMDVPLLLDREFDFFAVEPVPGLAEAPDNQNGWIEWDVPLGGEMDEPMENPRFDDEEELNEFMDDDQDVGDEEIEEWLMAPVTPPRATVTVPSTYEAIDDLCDRMSNLEYRHIELVKKMVIVSDAEVTDRIAIGEIHPRMTTLEGKVQTLQTSLHGVWLQNQQFQTRLSDMEKREGTWIAYMSWMEKHLEVLEKKLTGSPTGPQ</sequence>
<reference evidence="2" key="2">
    <citation type="submission" date="2022-01" db="EMBL/GenBank/DDBJ databases">
        <authorList>
            <person name="Yamashiro T."/>
            <person name="Shiraishi A."/>
            <person name="Satake H."/>
            <person name="Nakayama K."/>
        </authorList>
    </citation>
    <scope>NUCLEOTIDE SEQUENCE</scope>
</reference>
<dbReference type="InterPro" id="IPR036397">
    <property type="entry name" value="RNaseH_sf"/>
</dbReference>
<protein>
    <submittedName>
        <fullName evidence="2">Reverse transcriptase domain-containing protein</fullName>
    </submittedName>
</protein>
<gene>
    <name evidence="2" type="ORF">Tco_0823756</name>
</gene>
<feature type="domain" description="Tf2-1-like SH3-like" evidence="1">
    <location>
        <begin position="111"/>
        <end position="179"/>
    </location>
</feature>
<keyword evidence="3" id="KW-1185">Reference proteome</keyword>
<evidence type="ECO:0000259" key="1">
    <source>
        <dbReference type="Pfam" id="PF24626"/>
    </source>
</evidence>
<comment type="caution">
    <text evidence="2">The sequence shown here is derived from an EMBL/GenBank/DDBJ whole genome shotgun (WGS) entry which is preliminary data.</text>
</comment>
<evidence type="ECO:0000313" key="3">
    <source>
        <dbReference type="Proteomes" id="UP001151760"/>
    </source>
</evidence>
<proteinExistence type="predicted"/>
<dbReference type="EMBL" id="BQNB010012361">
    <property type="protein sequence ID" value="GJT02587.1"/>
    <property type="molecule type" value="Genomic_DNA"/>
</dbReference>
<dbReference type="InterPro" id="IPR056924">
    <property type="entry name" value="SH3_Tf2-1"/>
</dbReference>
<dbReference type="PANTHER" id="PTHR45835">
    <property type="entry name" value="YALI0A06105P"/>
    <property type="match status" value="1"/>
</dbReference>
<dbReference type="Pfam" id="PF24626">
    <property type="entry name" value="SH3_Tf2-1"/>
    <property type="match status" value="1"/>
</dbReference>
<dbReference type="PANTHER" id="PTHR45835:SF103">
    <property type="entry name" value="RNA-DIRECTED DNA POLYMERASE"/>
    <property type="match status" value="1"/>
</dbReference>
<dbReference type="Gene3D" id="3.30.420.10">
    <property type="entry name" value="Ribonuclease H-like superfamily/Ribonuclease H"/>
    <property type="match status" value="1"/>
</dbReference>
<organism evidence="2 3">
    <name type="scientific">Tanacetum coccineum</name>
    <dbReference type="NCBI Taxonomy" id="301880"/>
    <lineage>
        <taxon>Eukaryota</taxon>
        <taxon>Viridiplantae</taxon>
        <taxon>Streptophyta</taxon>
        <taxon>Embryophyta</taxon>
        <taxon>Tracheophyta</taxon>
        <taxon>Spermatophyta</taxon>
        <taxon>Magnoliopsida</taxon>
        <taxon>eudicotyledons</taxon>
        <taxon>Gunneridae</taxon>
        <taxon>Pentapetalae</taxon>
        <taxon>asterids</taxon>
        <taxon>campanulids</taxon>
        <taxon>Asterales</taxon>
        <taxon>Asteraceae</taxon>
        <taxon>Asteroideae</taxon>
        <taxon>Anthemideae</taxon>
        <taxon>Anthemidinae</taxon>
        <taxon>Tanacetum</taxon>
    </lineage>
</organism>
<accession>A0ABQ5ALT7</accession>